<evidence type="ECO:0000313" key="10">
    <source>
        <dbReference type="EMBL" id="MFC4756044.1"/>
    </source>
</evidence>
<sequence length="331" mass="35837">MVSDPLRTEIVDLSENAAGDETINAIVDSRREIADGVIELVFRAADGGDLPRWEPGAHVDIVLDDGAIRQYSLCGDPSDRKTLRVAVLREQEGRGGSRRIHSELRAGSSVELKGPRNHFPLHESPRYLFIAGGIGVTPLIPMMRAVEAAGAEWRFIYGGRSESTMGYVDELRDLGDRVTIWPQETNGLIDLDGLLGTAEEGTLVYSCGPEPLLAAVEAHCESWPAGALNIERFTAIEVDTSEDTGFEVELAQTGVTVQVSKDQTILEVVTEAGVYVPTSCTEGTCGSCETPILEGTAEHRDVVLSPEEQESQETMMICVSRAACPRLVLDL</sequence>
<keyword evidence="6" id="KW-0408">Iron</keyword>
<dbReference type="InterPro" id="IPR036010">
    <property type="entry name" value="2Fe-2S_ferredoxin-like_sf"/>
</dbReference>
<keyword evidence="5" id="KW-0560">Oxidoreductase</keyword>
<keyword evidence="3" id="KW-0001">2Fe-2S</keyword>
<dbReference type="CDD" id="cd00207">
    <property type="entry name" value="fer2"/>
    <property type="match status" value="1"/>
</dbReference>
<dbReference type="Gene3D" id="3.10.20.30">
    <property type="match status" value="1"/>
</dbReference>
<dbReference type="PANTHER" id="PTHR47354">
    <property type="entry name" value="NADH OXIDOREDUCTASE HCR"/>
    <property type="match status" value="1"/>
</dbReference>
<evidence type="ECO:0000256" key="5">
    <source>
        <dbReference type="ARBA" id="ARBA00023002"/>
    </source>
</evidence>
<dbReference type="InterPro" id="IPR006058">
    <property type="entry name" value="2Fe2S_fd_BS"/>
</dbReference>
<evidence type="ECO:0000313" key="11">
    <source>
        <dbReference type="Proteomes" id="UP001595836"/>
    </source>
</evidence>
<evidence type="ECO:0000256" key="1">
    <source>
        <dbReference type="ARBA" id="ARBA00001974"/>
    </source>
</evidence>
<evidence type="ECO:0000256" key="2">
    <source>
        <dbReference type="ARBA" id="ARBA00022630"/>
    </source>
</evidence>
<dbReference type="SUPFAM" id="SSF63380">
    <property type="entry name" value="Riboflavin synthase domain-like"/>
    <property type="match status" value="1"/>
</dbReference>
<dbReference type="Pfam" id="PF00111">
    <property type="entry name" value="Fer2"/>
    <property type="match status" value="1"/>
</dbReference>
<dbReference type="InterPro" id="IPR017927">
    <property type="entry name" value="FAD-bd_FR_type"/>
</dbReference>
<feature type="domain" description="2Fe-2S ferredoxin-type" evidence="8">
    <location>
        <begin position="246"/>
        <end position="331"/>
    </location>
</feature>
<dbReference type="PANTHER" id="PTHR47354:SF1">
    <property type="entry name" value="CARNITINE MONOOXYGENASE REDUCTASE SUBUNIT"/>
    <property type="match status" value="1"/>
</dbReference>
<dbReference type="InterPro" id="IPR050415">
    <property type="entry name" value="MRET"/>
</dbReference>
<dbReference type="RefSeq" id="WP_344995939.1">
    <property type="nucleotide sequence ID" value="NZ_BAABCD010000053.1"/>
</dbReference>
<dbReference type="PROSITE" id="PS00197">
    <property type="entry name" value="2FE2S_FER_1"/>
    <property type="match status" value="1"/>
</dbReference>
<evidence type="ECO:0000256" key="4">
    <source>
        <dbReference type="ARBA" id="ARBA00022723"/>
    </source>
</evidence>
<dbReference type="SUPFAM" id="SSF54292">
    <property type="entry name" value="2Fe-2S ferredoxin-like"/>
    <property type="match status" value="1"/>
</dbReference>
<proteinExistence type="predicted"/>
<dbReference type="PROSITE" id="PS51085">
    <property type="entry name" value="2FE2S_FER_2"/>
    <property type="match status" value="1"/>
</dbReference>
<dbReference type="Proteomes" id="UP001595836">
    <property type="component" value="Unassembled WGS sequence"/>
</dbReference>
<comment type="cofactor">
    <cofactor evidence="1">
        <name>FAD</name>
        <dbReference type="ChEBI" id="CHEBI:57692"/>
    </cofactor>
</comment>
<dbReference type="SUPFAM" id="SSF52343">
    <property type="entry name" value="Ferredoxin reductase-like, C-terminal NADP-linked domain"/>
    <property type="match status" value="1"/>
</dbReference>
<protein>
    <submittedName>
        <fullName evidence="10">PDR/VanB family oxidoreductase</fullName>
    </submittedName>
</protein>
<dbReference type="CDD" id="cd06185">
    <property type="entry name" value="PDR_like"/>
    <property type="match status" value="1"/>
</dbReference>
<accession>A0ABV9PUW4</accession>
<dbReference type="Pfam" id="PF00175">
    <property type="entry name" value="NAD_binding_1"/>
    <property type="match status" value="1"/>
</dbReference>
<dbReference type="InterPro" id="IPR017938">
    <property type="entry name" value="Riboflavin_synthase-like_b-brl"/>
</dbReference>
<evidence type="ECO:0000256" key="6">
    <source>
        <dbReference type="ARBA" id="ARBA00023004"/>
    </source>
</evidence>
<comment type="caution">
    <text evidence="10">The sequence shown here is derived from an EMBL/GenBank/DDBJ whole genome shotgun (WGS) entry which is preliminary data.</text>
</comment>
<dbReference type="Gene3D" id="2.40.30.10">
    <property type="entry name" value="Translation factors"/>
    <property type="match status" value="1"/>
</dbReference>
<dbReference type="Gene3D" id="3.40.50.80">
    <property type="entry name" value="Nucleotide-binding domain of ferredoxin-NADP reductase (FNR) module"/>
    <property type="match status" value="1"/>
</dbReference>
<evidence type="ECO:0000256" key="7">
    <source>
        <dbReference type="ARBA" id="ARBA00023014"/>
    </source>
</evidence>
<dbReference type="InterPro" id="IPR012675">
    <property type="entry name" value="Beta-grasp_dom_sf"/>
</dbReference>
<dbReference type="EMBL" id="JBHSHP010000056">
    <property type="protein sequence ID" value="MFC4756044.1"/>
    <property type="molecule type" value="Genomic_DNA"/>
</dbReference>
<keyword evidence="7" id="KW-0411">Iron-sulfur</keyword>
<evidence type="ECO:0000256" key="3">
    <source>
        <dbReference type="ARBA" id="ARBA00022714"/>
    </source>
</evidence>
<keyword evidence="2" id="KW-0285">Flavoprotein</keyword>
<evidence type="ECO:0000259" key="9">
    <source>
        <dbReference type="PROSITE" id="PS51384"/>
    </source>
</evidence>
<name>A0ABV9PUW4_9ACTN</name>
<organism evidence="10 11">
    <name type="scientific">Dietzia aurantiaca</name>
    <dbReference type="NCBI Taxonomy" id="983873"/>
    <lineage>
        <taxon>Bacteria</taxon>
        <taxon>Bacillati</taxon>
        <taxon>Actinomycetota</taxon>
        <taxon>Actinomycetes</taxon>
        <taxon>Mycobacteriales</taxon>
        <taxon>Dietziaceae</taxon>
        <taxon>Dietzia</taxon>
    </lineage>
</organism>
<keyword evidence="4" id="KW-0479">Metal-binding</keyword>
<keyword evidence="11" id="KW-1185">Reference proteome</keyword>
<evidence type="ECO:0000259" key="8">
    <source>
        <dbReference type="PROSITE" id="PS51085"/>
    </source>
</evidence>
<reference evidence="11" key="1">
    <citation type="journal article" date="2019" name="Int. J. Syst. Evol. Microbiol.">
        <title>The Global Catalogue of Microorganisms (GCM) 10K type strain sequencing project: providing services to taxonomists for standard genome sequencing and annotation.</title>
        <authorList>
            <consortium name="The Broad Institute Genomics Platform"/>
            <consortium name="The Broad Institute Genome Sequencing Center for Infectious Disease"/>
            <person name="Wu L."/>
            <person name="Ma J."/>
        </authorList>
    </citation>
    <scope>NUCLEOTIDE SEQUENCE [LARGE SCALE GENOMIC DNA]</scope>
    <source>
        <strain evidence="11">JCM 11882</strain>
    </source>
</reference>
<dbReference type="InterPro" id="IPR001041">
    <property type="entry name" value="2Fe-2S_ferredoxin-type"/>
</dbReference>
<dbReference type="PRINTS" id="PR00409">
    <property type="entry name" value="PHDIOXRDTASE"/>
</dbReference>
<dbReference type="InterPro" id="IPR039261">
    <property type="entry name" value="FNR_nucleotide-bd"/>
</dbReference>
<gene>
    <name evidence="10" type="ORF">ACFO7U_14825</name>
</gene>
<feature type="domain" description="FAD-binding FR-type" evidence="9">
    <location>
        <begin position="20"/>
        <end position="122"/>
    </location>
</feature>
<dbReference type="PROSITE" id="PS51384">
    <property type="entry name" value="FAD_FR"/>
    <property type="match status" value="1"/>
</dbReference>
<dbReference type="InterPro" id="IPR001433">
    <property type="entry name" value="OxRdtase_FAD/NAD-bd"/>
</dbReference>